<keyword evidence="2" id="KW-1185">Reference proteome</keyword>
<dbReference type="OrthoDB" id="660531at2"/>
<sequence length="270" mass="30508">MRKPVLILISTCIALFPGCSEDNDTPQPPASDCRIITMVQDRGGDATTYDISYNSEGKISSIQLDDNNKSLYTLNYTGNTFIHELHYSSRRFSHTLVELNDQGLPLKITEELYNDILQPNKITNRNYTTYEYNSRGELLKYKAWYDNLSNPDAGIEITTLVTWSGGNAVKAAVSDGSEWLELEYYTDRPWQPGDEINRLFLIQQGICPYKNKNLVKAQKYVKKNNDGTTSVIQITNINYEFDGEGKITSATSTTSTIPGKIVTQYQYACN</sequence>
<accession>A0A562SMM4</accession>
<protein>
    <submittedName>
        <fullName evidence="1">Uncharacterized protein</fullName>
    </submittedName>
</protein>
<dbReference type="EMBL" id="VLLG01000006">
    <property type="protein sequence ID" value="TWI82502.1"/>
    <property type="molecule type" value="Genomic_DNA"/>
</dbReference>
<dbReference type="Proteomes" id="UP000316778">
    <property type="component" value="Unassembled WGS sequence"/>
</dbReference>
<name>A0A562SMM4_CHIJA</name>
<proteinExistence type="predicted"/>
<evidence type="ECO:0000313" key="2">
    <source>
        <dbReference type="Proteomes" id="UP000316778"/>
    </source>
</evidence>
<evidence type="ECO:0000313" key="1">
    <source>
        <dbReference type="EMBL" id="TWI82502.1"/>
    </source>
</evidence>
<dbReference type="RefSeq" id="WP_145718645.1">
    <property type="nucleotide sequence ID" value="NZ_BAAAFY010000006.1"/>
</dbReference>
<organism evidence="1 2">
    <name type="scientific">Chitinophaga japonensis</name>
    <name type="common">Flexibacter japonensis</name>
    <dbReference type="NCBI Taxonomy" id="104662"/>
    <lineage>
        <taxon>Bacteria</taxon>
        <taxon>Pseudomonadati</taxon>
        <taxon>Bacteroidota</taxon>
        <taxon>Chitinophagia</taxon>
        <taxon>Chitinophagales</taxon>
        <taxon>Chitinophagaceae</taxon>
        <taxon>Chitinophaga</taxon>
    </lineage>
</organism>
<comment type="caution">
    <text evidence="1">The sequence shown here is derived from an EMBL/GenBank/DDBJ whole genome shotgun (WGS) entry which is preliminary data.</text>
</comment>
<gene>
    <name evidence="1" type="ORF">LX66_5075</name>
</gene>
<dbReference type="AlphaFoldDB" id="A0A562SMM4"/>
<reference evidence="1 2" key="1">
    <citation type="journal article" date="2013" name="Stand. Genomic Sci.">
        <title>Genomic Encyclopedia of Type Strains, Phase I: The one thousand microbial genomes (KMG-I) project.</title>
        <authorList>
            <person name="Kyrpides N.C."/>
            <person name="Woyke T."/>
            <person name="Eisen J.A."/>
            <person name="Garrity G."/>
            <person name="Lilburn T.G."/>
            <person name="Beck B.J."/>
            <person name="Whitman W.B."/>
            <person name="Hugenholtz P."/>
            <person name="Klenk H.P."/>
        </authorList>
    </citation>
    <scope>NUCLEOTIDE SEQUENCE [LARGE SCALE GENOMIC DNA]</scope>
    <source>
        <strain evidence="1 2">DSM 13484</strain>
    </source>
</reference>